<dbReference type="Pfam" id="PF00026">
    <property type="entry name" value="Asp"/>
    <property type="match status" value="1"/>
</dbReference>
<feature type="compositionally biased region" description="Polar residues" evidence="2">
    <location>
        <begin position="572"/>
        <end position="588"/>
    </location>
</feature>
<evidence type="ECO:0000256" key="1">
    <source>
        <dbReference type="ARBA" id="ARBA00007447"/>
    </source>
</evidence>
<feature type="compositionally biased region" description="Pro residues" evidence="2">
    <location>
        <begin position="419"/>
        <end position="428"/>
    </location>
</feature>
<dbReference type="Proteomes" id="UP001373714">
    <property type="component" value="Unassembled WGS sequence"/>
</dbReference>
<feature type="compositionally biased region" description="Low complexity" evidence="2">
    <location>
        <begin position="429"/>
        <end position="445"/>
    </location>
</feature>
<evidence type="ECO:0000256" key="2">
    <source>
        <dbReference type="SAM" id="MobiDB-lite"/>
    </source>
</evidence>
<comment type="similarity">
    <text evidence="1">Belongs to the peptidase A1 family.</text>
</comment>
<dbReference type="GO" id="GO:0006508">
    <property type="term" value="P:proteolysis"/>
    <property type="evidence" value="ECO:0007669"/>
    <property type="project" value="InterPro"/>
</dbReference>
<dbReference type="InterPro" id="IPR001461">
    <property type="entry name" value="Aspartic_peptidase_A1"/>
</dbReference>
<dbReference type="SUPFAM" id="SSF50630">
    <property type="entry name" value="Acid proteases"/>
    <property type="match status" value="1"/>
</dbReference>
<proteinExistence type="inferred from homology"/>
<accession>A0AAV9UXG2</accession>
<reference evidence="6 7" key="1">
    <citation type="submission" date="2019-10" db="EMBL/GenBank/DDBJ databases">
        <authorList>
            <person name="Palmer J.M."/>
        </authorList>
    </citation>
    <scope>NUCLEOTIDE SEQUENCE [LARGE SCALE GENOMIC DNA]</scope>
    <source>
        <strain evidence="6 7">TWF730</strain>
    </source>
</reference>
<dbReference type="Gene3D" id="2.40.70.10">
    <property type="entry name" value="Acid Proteases"/>
    <property type="match status" value="2"/>
</dbReference>
<feature type="compositionally biased region" description="Pro residues" evidence="2">
    <location>
        <begin position="490"/>
        <end position="502"/>
    </location>
</feature>
<evidence type="ECO:0000313" key="7">
    <source>
        <dbReference type="Proteomes" id="UP001373714"/>
    </source>
</evidence>
<dbReference type="InterPro" id="IPR033121">
    <property type="entry name" value="PEPTIDASE_A1"/>
</dbReference>
<feature type="signal peptide" evidence="4">
    <location>
        <begin position="1"/>
        <end position="24"/>
    </location>
</feature>
<evidence type="ECO:0000256" key="3">
    <source>
        <dbReference type="SAM" id="Phobius"/>
    </source>
</evidence>
<protein>
    <recommendedName>
        <fullName evidence="5">Peptidase A1 domain-containing protein</fullName>
    </recommendedName>
</protein>
<evidence type="ECO:0000256" key="4">
    <source>
        <dbReference type="SAM" id="SignalP"/>
    </source>
</evidence>
<dbReference type="PANTHER" id="PTHR47966:SF51">
    <property type="entry name" value="BETA-SITE APP-CLEAVING ENZYME, ISOFORM A-RELATED"/>
    <property type="match status" value="1"/>
</dbReference>
<feature type="region of interest" description="Disordered" evidence="2">
    <location>
        <begin position="486"/>
        <end position="588"/>
    </location>
</feature>
<dbReference type="InterPro" id="IPR021109">
    <property type="entry name" value="Peptidase_aspartic_dom_sf"/>
</dbReference>
<evidence type="ECO:0000259" key="5">
    <source>
        <dbReference type="PROSITE" id="PS51767"/>
    </source>
</evidence>
<keyword evidence="3" id="KW-0812">Transmembrane</keyword>
<keyword evidence="3" id="KW-0472">Membrane</keyword>
<comment type="caution">
    <text evidence="6">The sequence shown here is derived from an EMBL/GenBank/DDBJ whole genome shotgun (WGS) entry which is preliminary data.</text>
</comment>
<sequence>MRLRLVSASLLCLATTQFATSVEAIKAVSLKLRSNPKADLKLTKRDYISTSFRPNNETVFGFYVDVLVGTPPQFFSLAFSTSPVTWLPSPKNYTVEEFCDENATGNQFWSCHYDTFYEPNKSSTYVPKRGTLNNVYGNELFARGTLGSDVFKINQLTVPDVSFGLATNFTSAAELGLGVDFARAFSRYPSLPEVMAADGATNLVLYSIYVNDIRNDGGDIFFGAVDEAKYEGMLATFESSRVGRVNVNGVYWIGPDGNNSTIADSQDLGDQNVAEIQLGTPSLWLPNSIYRGLVEAIPVLTFATSYDAYTVDCDVANSDLGNIQFDFGESIISIPVRQMLVEYPTGSGVCVFTVYQSTKTRATSADFLLGTPFLRSAFTVFDYTNNQTSIAQSVANSTASTLREVPEGGILAMSQRSGNPPPETPPQRNPSGSATSSPTVSVVPSDNNDSGPPIAAIVGGSLGGAAALIIAGVLIWLFVTRNKKDTEPEMPLPPAEAFPPRPQGHGFDTRPQDMGPTDPNLTGYKPQMTAVQHTYGAPSSQASQPPGATQITSPPTSYHENWGNSGFAAGHPTNNGRPVSLVSRGSTTGSYGQDLSIYGGQQGQGGSQNGMPSPPLNATGVYGNYGYSGYNQY</sequence>
<feature type="compositionally biased region" description="Polar residues" evidence="2">
    <location>
        <begin position="529"/>
        <end position="564"/>
    </location>
</feature>
<keyword evidence="3" id="KW-1133">Transmembrane helix</keyword>
<dbReference type="PANTHER" id="PTHR47966">
    <property type="entry name" value="BETA-SITE APP-CLEAVING ENZYME, ISOFORM A-RELATED"/>
    <property type="match status" value="1"/>
</dbReference>
<gene>
    <name evidence="6" type="ORF">TWF730_009141</name>
</gene>
<name>A0AAV9UXG2_9PEZI</name>
<keyword evidence="4" id="KW-0732">Signal</keyword>
<feature type="region of interest" description="Disordered" evidence="2">
    <location>
        <begin position="412"/>
        <end position="450"/>
    </location>
</feature>
<keyword evidence="7" id="KW-1185">Reference proteome</keyword>
<dbReference type="PROSITE" id="PS51767">
    <property type="entry name" value="PEPTIDASE_A1"/>
    <property type="match status" value="1"/>
</dbReference>
<dbReference type="GO" id="GO:0004190">
    <property type="term" value="F:aspartic-type endopeptidase activity"/>
    <property type="evidence" value="ECO:0007669"/>
    <property type="project" value="InterPro"/>
</dbReference>
<feature type="chain" id="PRO_5043832994" description="Peptidase A1 domain-containing protein" evidence="4">
    <location>
        <begin position="25"/>
        <end position="633"/>
    </location>
</feature>
<feature type="domain" description="Peptidase A1" evidence="5">
    <location>
        <begin position="62"/>
        <end position="391"/>
    </location>
</feature>
<organism evidence="6 7">
    <name type="scientific">Orbilia blumenaviensis</name>
    <dbReference type="NCBI Taxonomy" id="1796055"/>
    <lineage>
        <taxon>Eukaryota</taxon>
        <taxon>Fungi</taxon>
        <taxon>Dikarya</taxon>
        <taxon>Ascomycota</taxon>
        <taxon>Pezizomycotina</taxon>
        <taxon>Orbiliomycetes</taxon>
        <taxon>Orbiliales</taxon>
        <taxon>Orbiliaceae</taxon>
        <taxon>Orbilia</taxon>
    </lineage>
</organism>
<evidence type="ECO:0000313" key="6">
    <source>
        <dbReference type="EMBL" id="KAK6352311.1"/>
    </source>
</evidence>
<dbReference type="PRINTS" id="PR00792">
    <property type="entry name" value="PEPSIN"/>
</dbReference>
<dbReference type="EMBL" id="JAVHNS010000006">
    <property type="protein sequence ID" value="KAK6352311.1"/>
    <property type="molecule type" value="Genomic_DNA"/>
</dbReference>
<feature type="transmembrane region" description="Helical" evidence="3">
    <location>
        <begin position="454"/>
        <end position="479"/>
    </location>
</feature>
<dbReference type="AlphaFoldDB" id="A0AAV9UXG2"/>